<evidence type="ECO:0000313" key="3">
    <source>
        <dbReference type="Proteomes" id="UP000243884"/>
    </source>
</evidence>
<evidence type="ECO:0000259" key="1">
    <source>
        <dbReference type="SMART" id="SM00382"/>
    </source>
</evidence>
<keyword evidence="2" id="KW-0067">ATP-binding</keyword>
<dbReference type="GO" id="GO:0004386">
    <property type="term" value="F:helicase activity"/>
    <property type="evidence" value="ECO:0007669"/>
    <property type="project" value="UniProtKB-KW"/>
</dbReference>
<dbReference type="Pfam" id="PF07319">
    <property type="entry name" value="DnaI_N"/>
    <property type="match status" value="1"/>
</dbReference>
<keyword evidence="2" id="KW-0347">Helicase</keyword>
<dbReference type="EMBL" id="FWXK01000003">
    <property type="protein sequence ID" value="SMC36139.1"/>
    <property type="molecule type" value="Genomic_DNA"/>
</dbReference>
<gene>
    <name evidence="2" type="ORF">SAMN04487984_0720</name>
</gene>
<dbReference type="Proteomes" id="UP000243884">
    <property type="component" value="Unassembled WGS sequence"/>
</dbReference>
<dbReference type="GO" id="GO:0006260">
    <property type="term" value="P:DNA replication"/>
    <property type="evidence" value="ECO:0007669"/>
    <property type="project" value="TreeGrafter"/>
</dbReference>
<dbReference type="PANTHER" id="PTHR30050">
    <property type="entry name" value="CHROMOSOMAL REPLICATION INITIATOR PROTEIN DNAA"/>
    <property type="match status" value="1"/>
</dbReference>
<dbReference type="InterPro" id="IPR027417">
    <property type="entry name" value="P-loop_NTPase"/>
</dbReference>
<evidence type="ECO:0000313" key="2">
    <source>
        <dbReference type="EMBL" id="SMC36139.1"/>
    </source>
</evidence>
<dbReference type="GO" id="GO:0005524">
    <property type="term" value="F:ATP binding"/>
    <property type="evidence" value="ECO:0007669"/>
    <property type="project" value="InterPro"/>
</dbReference>
<accession>A0A1W1YIZ1</accession>
<dbReference type="SUPFAM" id="SSF52540">
    <property type="entry name" value="P-loop containing nucleoside triphosphate hydrolases"/>
    <property type="match status" value="1"/>
</dbReference>
<keyword evidence="2" id="KW-0378">Hydrolase</keyword>
<dbReference type="OrthoDB" id="61127at2"/>
<dbReference type="CDD" id="cd00009">
    <property type="entry name" value="AAA"/>
    <property type="match status" value="1"/>
</dbReference>
<dbReference type="RefSeq" id="WP_084098628.1">
    <property type="nucleotide sequence ID" value="NZ_FWXK01000003.1"/>
</dbReference>
<proteinExistence type="predicted"/>
<keyword evidence="3" id="KW-1185">Reference proteome</keyword>
<dbReference type="STRING" id="371602.SAMN04487984_0720"/>
<dbReference type="SMART" id="SM00382">
    <property type="entry name" value="AAA"/>
    <property type="match status" value="1"/>
</dbReference>
<dbReference type="PANTHER" id="PTHR30050:SF8">
    <property type="entry name" value="PRIMOSOMAL PROTEIN DNAI"/>
    <property type="match status" value="1"/>
</dbReference>
<dbReference type="AlphaFoldDB" id="A0A1W1YIZ1"/>
<dbReference type="InterPro" id="IPR003593">
    <property type="entry name" value="AAA+_ATPase"/>
</dbReference>
<protein>
    <submittedName>
        <fullName evidence="2">Replicative DNA helicase loader DnaI</fullName>
    </submittedName>
</protein>
<reference evidence="3" key="1">
    <citation type="submission" date="2017-04" db="EMBL/GenBank/DDBJ databases">
        <authorList>
            <person name="Varghese N."/>
            <person name="Submissions S."/>
        </authorList>
    </citation>
    <scope>NUCLEOTIDE SEQUENCE [LARGE SCALE GENOMIC DNA]</scope>
    <source>
        <strain evidence="3">DSM 21500</strain>
    </source>
</reference>
<dbReference type="InterPro" id="IPR009928">
    <property type="entry name" value="DnaI_N"/>
</dbReference>
<sequence length="310" mass="35711">MENIGEAMQETMQRGNLYSQLTNIRQTVLNDDSVQAFLAQENIGTNDPIVTKSLSKLYEFVREKEKMAKGEPTKFPLYTPKLIMNYHYIDVVYVPNKKYKDQKLTYDKQRRVDLIYLPKELRKASLRHLEIDSKSKKEAVDAVSEFVMDYVDSPQKPTGGLYLHGPFGVGKTHLMAAMAIELAKDGHRTTLIHFPEFVERLKGNFGDNNNVNGKRIDDIKQAEILVLDDIGAETNSAWMRDGVLGIIMQFRMDEGLPTFFTSNLNFNELEEHFAESKDGREEVKARRLMQRVRLSEAFFVNGGNRRRTYN</sequence>
<dbReference type="Gene3D" id="3.40.50.300">
    <property type="entry name" value="P-loop containing nucleotide triphosphate hydrolases"/>
    <property type="match status" value="1"/>
</dbReference>
<dbReference type="Pfam" id="PF01695">
    <property type="entry name" value="IstB_IS21"/>
    <property type="match status" value="1"/>
</dbReference>
<dbReference type="NCBIfam" id="NF006505">
    <property type="entry name" value="PRK08939.1"/>
    <property type="match status" value="1"/>
</dbReference>
<keyword evidence="2" id="KW-0547">Nucleotide-binding</keyword>
<dbReference type="InterPro" id="IPR002611">
    <property type="entry name" value="IstB_ATP-bd"/>
</dbReference>
<name>A0A1W1YIZ1_9LACT</name>
<organism evidence="2 3">
    <name type="scientific">Aerococcus suis</name>
    <dbReference type="NCBI Taxonomy" id="371602"/>
    <lineage>
        <taxon>Bacteria</taxon>
        <taxon>Bacillati</taxon>
        <taxon>Bacillota</taxon>
        <taxon>Bacilli</taxon>
        <taxon>Lactobacillales</taxon>
        <taxon>Aerococcaceae</taxon>
        <taxon>Aerococcus</taxon>
    </lineage>
</organism>
<feature type="domain" description="AAA+ ATPase" evidence="1">
    <location>
        <begin position="157"/>
        <end position="304"/>
    </location>
</feature>